<gene>
    <name evidence="1" type="ORF">DAPPUDRAFT_272795</name>
</gene>
<evidence type="ECO:0000313" key="1">
    <source>
        <dbReference type="EMBL" id="EFX61556.1"/>
    </source>
</evidence>
<dbReference type="Proteomes" id="UP000000305">
    <property type="component" value="Unassembled WGS sequence"/>
</dbReference>
<dbReference type="STRING" id="6669.E9I374"/>
<reference evidence="1 2" key="1">
    <citation type="journal article" date="2011" name="Science">
        <title>The ecoresponsive genome of Daphnia pulex.</title>
        <authorList>
            <person name="Colbourne J.K."/>
            <person name="Pfrender M.E."/>
            <person name="Gilbert D."/>
            <person name="Thomas W.K."/>
            <person name="Tucker A."/>
            <person name="Oakley T.H."/>
            <person name="Tokishita S."/>
            <person name="Aerts A."/>
            <person name="Arnold G.J."/>
            <person name="Basu M.K."/>
            <person name="Bauer D.J."/>
            <person name="Caceres C.E."/>
            <person name="Carmel L."/>
            <person name="Casola C."/>
            <person name="Choi J.H."/>
            <person name="Detter J.C."/>
            <person name="Dong Q."/>
            <person name="Dusheyko S."/>
            <person name="Eads B.D."/>
            <person name="Frohlich T."/>
            <person name="Geiler-Samerotte K.A."/>
            <person name="Gerlach D."/>
            <person name="Hatcher P."/>
            <person name="Jogdeo S."/>
            <person name="Krijgsveld J."/>
            <person name="Kriventseva E.V."/>
            <person name="Kultz D."/>
            <person name="Laforsch C."/>
            <person name="Lindquist E."/>
            <person name="Lopez J."/>
            <person name="Manak J.R."/>
            <person name="Muller J."/>
            <person name="Pangilinan J."/>
            <person name="Patwardhan R.P."/>
            <person name="Pitluck S."/>
            <person name="Pritham E.J."/>
            <person name="Rechtsteiner A."/>
            <person name="Rho M."/>
            <person name="Rogozin I.B."/>
            <person name="Sakarya O."/>
            <person name="Salamov A."/>
            <person name="Schaack S."/>
            <person name="Shapiro H."/>
            <person name="Shiga Y."/>
            <person name="Skalitzky C."/>
            <person name="Smith Z."/>
            <person name="Souvorov A."/>
            <person name="Sung W."/>
            <person name="Tang Z."/>
            <person name="Tsuchiya D."/>
            <person name="Tu H."/>
            <person name="Vos H."/>
            <person name="Wang M."/>
            <person name="Wolf Y.I."/>
            <person name="Yamagata H."/>
            <person name="Yamada T."/>
            <person name="Ye Y."/>
            <person name="Shaw J.R."/>
            <person name="Andrews J."/>
            <person name="Crease T.J."/>
            <person name="Tang H."/>
            <person name="Lucas S.M."/>
            <person name="Robertson H.M."/>
            <person name="Bork P."/>
            <person name="Koonin E.V."/>
            <person name="Zdobnov E.M."/>
            <person name="Grigoriev I.V."/>
            <person name="Lynch M."/>
            <person name="Boore J.L."/>
        </authorList>
    </citation>
    <scope>NUCLEOTIDE SEQUENCE [LARGE SCALE GENOMIC DNA]</scope>
</reference>
<dbReference type="PANTHER" id="PTHR22954:SF3">
    <property type="entry name" value="PROTEIN CBG08539"/>
    <property type="match status" value="1"/>
</dbReference>
<dbReference type="AlphaFoldDB" id="E9I374"/>
<dbReference type="EMBL" id="GL734404">
    <property type="protein sequence ID" value="EFX61556.1"/>
    <property type="molecule type" value="Genomic_DNA"/>
</dbReference>
<dbReference type="OMA" id="XRIEHES"/>
<proteinExistence type="predicted"/>
<sequence>MVQQLKASRSGTKGHMTRSIGLINGYANKVMNQQEANSLEVLEGKLKGLYETYVIASRDILEKLRASKATQEELDEEQTITLQTQDEILGARAIIKQKKQEWLDDERDRRLLTLFQATNQASNLAANQATSQAQMAQLIAQIVAAIPAPPAPVINVTAAPAPAPAVQSIRLPQRQIKHFRGDVLEWTQFWESFNAAVHSSSLSNVQKFDYLKEYLKGEAYLLVNNLELTDANYQVAIDELKRMYGKTDVLIDAHFEKLDALQSVKDGNDVPALRSFQLNLQSHISALETLGVPTSSS</sequence>
<dbReference type="InParanoid" id="E9I374"/>
<dbReference type="HOGENOM" id="CLU_047465_0_0_1"/>
<name>E9I374_DAPPU</name>
<accession>E9I374</accession>
<protein>
    <submittedName>
        <fullName evidence="1">Uncharacterized protein</fullName>
    </submittedName>
</protein>
<evidence type="ECO:0000313" key="2">
    <source>
        <dbReference type="Proteomes" id="UP000000305"/>
    </source>
</evidence>
<dbReference type="InterPro" id="IPR005312">
    <property type="entry name" value="DUF1759"/>
</dbReference>
<dbReference type="Pfam" id="PF03564">
    <property type="entry name" value="DUF1759"/>
    <property type="match status" value="1"/>
</dbReference>
<dbReference type="KEGG" id="dpx:DAPPUDRAFT_272795"/>
<dbReference type="PhylomeDB" id="E9I374"/>
<organism evidence="1 2">
    <name type="scientific">Daphnia pulex</name>
    <name type="common">Water flea</name>
    <dbReference type="NCBI Taxonomy" id="6669"/>
    <lineage>
        <taxon>Eukaryota</taxon>
        <taxon>Metazoa</taxon>
        <taxon>Ecdysozoa</taxon>
        <taxon>Arthropoda</taxon>
        <taxon>Crustacea</taxon>
        <taxon>Branchiopoda</taxon>
        <taxon>Diplostraca</taxon>
        <taxon>Cladocera</taxon>
        <taxon>Anomopoda</taxon>
        <taxon>Daphniidae</taxon>
        <taxon>Daphnia</taxon>
    </lineage>
</organism>
<dbReference type="OrthoDB" id="6378313at2759"/>
<dbReference type="PANTHER" id="PTHR22954">
    <property type="entry name" value="RETROVIRAL PROTEASE-RELATED"/>
    <property type="match status" value="1"/>
</dbReference>
<keyword evidence="2" id="KW-1185">Reference proteome</keyword>